<gene>
    <name evidence="3" type="ORF">H7E68_02250</name>
</gene>
<name>A0A7X0S9J2_9CLOT</name>
<dbReference type="InterPro" id="IPR011990">
    <property type="entry name" value="TPR-like_helical_dom_sf"/>
</dbReference>
<dbReference type="Proteomes" id="UP000585258">
    <property type="component" value="Unassembled WGS sequence"/>
</dbReference>
<comment type="caution">
    <text evidence="3">The sequence shown here is derived from an EMBL/GenBank/DDBJ whole genome shotgun (WGS) entry which is preliminary data.</text>
</comment>
<dbReference type="AlphaFoldDB" id="A0A7X0S9J2"/>
<proteinExistence type="predicted"/>
<dbReference type="Pfam" id="PF07532">
    <property type="entry name" value="Big_4"/>
    <property type="match status" value="1"/>
</dbReference>
<feature type="domain" description="Bacterial Ig-like" evidence="2">
    <location>
        <begin position="133"/>
        <end position="184"/>
    </location>
</feature>
<feature type="signal peptide" evidence="1">
    <location>
        <begin position="1"/>
        <end position="25"/>
    </location>
</feature>
<evidence type="ECO:0000313" key="4">
    <source>
        <dbReference type="Proteomes" id="UP000585258"/>
    </source>
</evidence>
<dbReference type="InterPro" id="IPR011081">
    <property type="entry name" value="Big_4"/>
</dbReference>
<evidence type="ECO:0000259" key="2">
    <source>
        <dbReference type="Pfam" id="PF07532"/>
    </source>
</evidence>
<dbReference type="Gene3D" id="1.25.40.10">
    <property type="entry name" value="Tetratricopeptide repeat domain"/>
    <property type="match status" value="1"/>
</dbReference>
<accession>A0A7X0S9J2</accession>
<feature type="chain" id="PRO_5039014627" evidence="1">
    <location>
        <begin position="26"/>
        <end position="354"/>
    </location>
</feature>
<dbReference type="RefSeq" id="WP_185163362.1">
    <property type="nucleotide sequence ID" value="NZ_JACKWY010000001.1"/>
</dbReference>
<organism evidence="3 4">
    <name type="scientific">Clostridium gasigenes</name>
    <dbReference type="NCBI Taxonomy" id="94869"/>
    <lineage>
        <taxon>Bacteria</taxon>
        <taxon>Bacillati</taxon>
        <taxon>Bacillota</taxon>
        <taxon>Clostridia</taxon>
        <taxon>Eubacteriales</taxon>
        <taxon>Clostridiaceae</taxon>
        <taxon>Clostridium</taxon>
    </lineage>
</organism>
<evidence type="ECO:0000256" key="1">
    <source>
        <dbReference type="SAM" id="SignalP"/>
    </source>
</evidence>
<dbReference type="PROSITE" id="PS51257">
    <property type="entry name" value="PROKAR_LIPOPROTEIN"/>
    <property type="match status" value="1"/>
</dbReference>
<sequence>MVKQFKAKKLTIFLSLLLISTFVSCSKIDKETILSPNVTEDIKVEENEVKVTLEKGNRYLNDNDFANAKLTYEKATSIDKVNKDIYLQIKDKYLELTRFDDALYFVQLALNNNTDIDNMKIISDNIKSKFEITSIDKSLYEGESYTLPSELSTKINNENVSIPVTWNNSVINTSTAGTFSYLGTNKEYSRQFNATLTVVPPVVAPVVAPVIPSVVDEEHCYVKNIYKSNGKTYIDVDLVEFLRGNAALEGAIKDNNSKVGTNDDGSKFVPDGYYIRDNVHKQITYEVSQNSTFNLAEFHIYPNSSSNGTITVPVPYDRFESYIKSHINGDYRPNLCLIKFKNNVVYDVSYVYTP</sequence>
<dbReference type="EMBL" id="JACKWY010000001">
    <property type="protein sequence ID" value="MBB6713556.1"/>
    <property type="molecule type" value="Genomic_DNA"/>
</dbReference>
<evidence type="ECO:0000313" key="3">
    <source>
        <dbReference type="EMBL" id="MBB6713556.1"/>
    </source>
</evidence>
<protein>
    <submittedName>
        <fullName evidence="3">Ig-like domain-containing protein</fullName>
    </submittedName>
</protein>
<dbReference type="SUPFAM" id="SSF48452">
    <property type="entry name" value="TPR-like"/>
    <property type="match status" value="1"/>
</dbReference>
<reference evidence="3 4" key="1">
    <citation type="submission" date="2020-08" db="EMBL/GenBank/DDBJ databases">
        <title>Clostridia isolated from Swiss meat.</title>
        <authorList>
            <person name="Wambui J."/>
            <person name="Stevens M.J.A."/>
            <person name="Stephan R."/>
        </authorList>
    </citation>
    <scope>NUCLEOTIDE SEQUENCE [LARGE SCALE GENOMIC DNA]</scope>
    <source>
        <strain evidence="3 4">CM001</strain>
    </source>
</reference>
<keyword evidence="1" id="KW-0732">Signal</keyword>